<dbReference type="GO" id="GO:0008395">
    <property type="term" value="F:steroid hydroxylase activity"/>
    <property type="evidence" value="ECO:0007669"/>
    <property type="project" value="TreeGrafter"/>
</dbReference>
<gene>
    <name evidence="12" type="ORF">MEDL_2184</name>
</gene>
<dbReference type="Gene3D" id="1.10.630.10">
    <property type="entry name" value="Cytochrome P450"/>
    <property type="match status" value="1"/>
</dbReference>
<proteinExistence type="inferred from homology"/>
<dbReference type="Proteomes" id="UP000683360">
    <property type="component" value="Unassembled WGS sequence"/>
</dbReference>
<dbReference type="InterPro" id="IPR002401">
    <property type="entry name" value="Cyt_P450_E_grp-I"/>
</dbReference>
<keyword evidence="6" id="KW-0492">Microsome</keyword>
<keyword evidence="13" id="KW-1185">Reference proteome</keyword>
<accession>A0A8S3PS90</accession>
<comment type="similarity">
    <text evidence="3 11">Belongs to the cytochrome P450 family.</text>
</comment>
<name>A0A8S3PS90_MYTED</name>
<dbReference type="PRINTS" id="PR00463">
    <property type="entry name" value="EP450I"/>
</dbReference>
<dbReference type="EMBL" id="CAJPWZ010000141">
    <property type="protein sequence ID" value="CAG2186623.1"/>
    <property type="molecule type" value="Genomic_DNA"/>
</dbReference>
<dbReference type="AlphaFoldDB" id="A0A8S3PS90"/>
<evidence type="ECO:0000256" key="1">
    <source>
        <dbReference type="ARBA" id="ARBA00004174"/>
    </source>
</evidence>
<dbReference type="PROSITE" id="PS00086">
    <property type="entry name" value="CYTOCHROME_P450"/>
    <property type="match status" value="1"/>
</dbReference>
<evidence type="ECO:0000313" key="13">
    <source>
        <dbReference type="Proteomes" id="UP000683360"/>
    </source>
</evidence>
<dbReference type="EC" id="1.14.14.1" evidence="12"/>
<evidence type="ECO:0000256" key="8">
    <source>
        <dbReference type="ARBA" id="ARBA00023004"/>
    </source>
</evidence>
<dbReference type="CDD" id="cd11055">
    <property type="entry name" value="CYP3A-like"/>
    <property type="match status" value="1"/>
</dbReference>
<dbReference type="GO" id="GO:0016712">
    <property type="term" value="F:oxidoreductase activity, acting on paired donors, with incorporation or reduction of molecular oxygen, reduced flavin or flavoprotein as one donor, and incorporation of one atom of oxygen"/>
    <property type="evidence" value="ECO:0007669"/>
    <property type="project" value="UniProtKB-EC"/>
</dbReference>
<dbReference type="GO" id="GO:0005506">
    <property type="term" value="F:iron ion binding"/>
    <property type="evidence" value="ECO:0007669"/>
    <property type="project" value="InterPro"/>
</dbReference>
<dbReference type="InterPro" id="IPR001128">
    <property type="entry name" value="Cyt_P450"/>
</dbReference>
<organism evidence="12 13">
    <name type="scientific">Mytilus edulis</name>
    <name type="common">Blue mussel</name>
    <dbReference type="NCBI Taxonomy" id="6550"/>
    <lineage>
        <taxon>Eukaryota</taxon>
        <taxon>Metazoa</taxon>
        <taxon>Spiralia</taxon>
        <taxon>Lophotrochozoa</taxon>
        <taxon>Mollusca</taxon>
        <taxon>Bivalvia</taxon>
        <taxon>Autobranchia</taxon>
        <taxon>Pteriomorphia</taxon>
        <taxon>Mytilida</taxon>
        <taxon>Mytiloidea</taxon>
        <taxon>Mytilidae</taxon>
        <taxon>Mytilinae</taxon>
        <taxon>Mytilus</taxon>
    </lineage>
</organism>
<evidence type="ECO:0000256" key="11">
    <source>
        <dbReference type="RuleBase" id="RU000461"/>
    </source>
</evidence>
<dbReference type="PANTHER" id="PTHR24302">
    <property type="entry name" value="CYTOCHROME P450 FAMILY 3"/>
    <property type="match status" value="1"/>
</dbReference>
<evidence type="ECO:0000256" key="9">
    <source>
        <dbReference type="ARBA" id="ARBA00043906"/>
    </source>
</evidence>
<feature type="binding site" description="axial binding residue" evidence="10">
    <location>
        <position position="463"/>
    </location>
    <ligand>
        <name>heme</name>
        <dbReference type="ChEBI" id="CHEBI:30413"/>
    </ligand>
    <ligandPart>
        <name>Fe</name>
        <dbReference type="ChEBI" id="CHEBI:18248"/>
    </ligandPart>
</feature>
<dbReference type="InterPro" id="IPR036396">
    <property type="entry name" value="Cyt_P450_sf"/>
</dbReference>
<keyword evidence="6" id="KW-0256">Endoplasmic reticulum</keyword>
<dbReference type="GO" id="GO:0020037">
    <property type="term" value="F:heme binding"/>
    <property type="evidence" value="ECO:0007669"/>
    <property type="project" value="InterPro"/>
</dbReference>
<keyword evidence="4 10" id="KW-0349">Heme</keyword>
<evidence type="ECO:0000256" key="3">
    <source>
        <dbReference type="ARBA" id="ARBA00010617"/>
    </source>
</evidence>
<evidence type="ECO:0000256" key="4">
    <source>
        <dbReference type="ARBA" id="ARBA00022617"/>
    </source>
</evidence>
<evidence type="ECO:0000313" key="12">
    <source>
        <dbReference type="EMBL" id="CAG2186623.1"/>
    </source>
</evidence>
<dbReference type="OrthoDB" id="2789670at2759"/>
<keyword evidence="5 10" id="KW-0479">Metal-binding</keyword>
<keyword evidence="7 11" id="KW-0560">Oxidoreductase</keyword>
<protein>
    <submittedName>
        <fullName evidence="12">CYP3A</fullName>
        <ecNumber evidence="12">1.14.14.1</ecNumber>
    </submittedName>
</protein>
<comment type="cofactor">
    <cofactor evidence="10">
        <name>heme</name>
        <dbReference type="ChEBI" id="CHEBI:30413"/>
    </cofactor>
</comment>
<evidence type="ECO:0000256" key="7">
    <source>
        <dbReference type="ARBA" id="ARBA00023002"/>
    </source>
</evidence>
<keyword evidence="11" id="KW-0503">Monooxygenase</keyword>
<evidence type="ECO:0000256" key="6">
    <source>
        <dbReference type="ARBA" id="ARBA00022848"/>
    </source>
</evidence>
<comment type="caution">
    <text evidence="12">The sequence shown here is derived from an EMBL/GenBank/DDBJ whole genome shotgun (WGS) entry which is preliminary data.</text>
</comment>
<dbReference type="PRINTS" id="PR00385">
    <property type="entry name" value="P450"/>
</dbReference>
<dbReference type="Pfam" id="PF00067">
    <property type="entry name" value="p450"/>
    <property type="match status" value="1"/>
</dbReference>
<sequence length="519" mass="59997">MRLFVDTRYPLDILSLDNDDNDLFNLIAQPISYINKASYSACKTSVLRGFPGPRPIPFLGILPQMIKKGFHGLDIELVKKYGSVVGTYVGHFPSILISDPDMIKEIWVKDFKHFSDRPELAYAGEMAYSAVTLAKGEHWKFLRHVFSPSFSPAKLKQMFSSIEDCSDQLISQMKKQSQRNKHVNMEQICQGFSMDVICGTAFGLKVDSQENPNNEFIKMAKEMTSLKFSSPLFLLQAFFPELLHVFSRFEIRPFPSEAIDFFMDITKTAIQKRKDNNMTRPDFLQLMINNYKGERDADIKNGSLEMYKQRGITETEILANSLIFFLDGYDTTASGLIFSIYRMAVHQDYQERLFKEIDHEIGKDSPRYEQILKLPYLDMFFCEVMRMYPPSTRTNRKTMKSVTVNGYRIPDGVEVTVPIYAMHYDPELWPEPESFNPERFSAVNKEKRNPYSYMPFGHGPRNCIGMRLAHLETKMAMVRILQHFRLKPTPDTKIPIELDNTSGGILRPKNPVYVMIEPR</sequence>
<dbReference type="GO" id="GO:0005789">
    <property type="term" value="C:endoplasmic reticulum membrane"/>
    <property type="evidence" value="ECO:0007669"/>
    <property type="project" value="UniProtKB-SubCell"/>
</dbReference>
<comment type="subcellular location">
    <subcellularLocation>
        <location evidence="2">Endoplasmic reticulum membrane</location>
        <topology evidence="2">Peripheral membrane protein</topology>
    </subcellularLocation>
    <subcellularLocation>
        <location evidence="1">Microsome membrane</location>
        <topology evidence="1">Peripheral membrane protein</topology>
    </subcellularLocation>
</comment>
<dbReference type="FunFam" id="1.10.630.10:FF:000042">
    <property type="entry name" value="Cytochrome P450"/>
    <property type="match status" value="1"/>
</dbReference>
<reference evidence="12" key="1">
    <citation type="submission" date="2021-03" db="EMBL/GenBank/DDBJ databases">
        <authorList>
            <person name="Bekaert M."/>
        </authorList>
    </citation>
    <scope>NUCLEOTIDE SEQUENCE</scope>
</reference>
<keyword evidence="8 10" id="KW-0408">Iron</keyword>
<dbReference type="InterPro" id="IPR017972">
    <property type="entry name" value="Cyt_P450_CS"/>
</dbReference>
<evidence type="ECO:0000256" key="2">
    <source>
        <dbReference type="ARBA" id="ARBA00004406"/>
    </source>
</evidence>
<dbReference type="SUPFAM" id="SSF48264">
    <property type="entry name" value="Cytochrome P450"/>
    <property type="match status" value="1"/>
</dbReference>
<comment type="function">
    <text evidence="9">Cytochromes P450 are a group of heme-thiolate monooxygenases. They oxidize a variety of structurally unrelated compounds, including steroids, fatty acids, and xenobiotics.</text>
</comment>
<dbReference type="PANTHER" id="PTHR24302:SF15">
    <property type="entry name" value="FATTY-ACID PEROXYGENASE"/>
    <property type="match status" value="1"/>
</dbReference>
<evidence type="ECO:0000256" key="5">
    <source>
        <dbReference type="ARBA" id="ARBA00022723"/>
    </source>
</evidence>
<evidence type="ECO:0000256" key="10">
    <source>
        <dbReference type="PIRSR" id="PIRSR602401-1"/>
    </source>
</evidence>
<dbReference type="InterPro" id="IPR050705">
    <property type="entry name" value="Cytochrome_P450_3A"/>
</dbReference>